<dbReference type="EMBL" id="KZ819607">
    <property type="protein sequence ID" value="PWN31624.1"/>
    <property type="molecule type" value="Genomic_DNA"/>
</dbReference>
<dbReference type="Pfam" id="PF00106">
    <property type="entry name" value="adh_short"/>
    <property type="match status" value="1"/>
</dbReference>
<evidence type="ECO:0000256" key="1">
    <source>
        <dbReference type="ARBA" id="ARBA00006484"/>
    </source>
</evidence>
<organism evidence="3 4">
    <name type="scientific">Meira miltonrushii</name>
    <dbReference type="NCBI Taxonomy" id="1280837"/>
    <lineage>
        <taxon>Eukaryota</taxon>
        <taxon>Fungi</taxon>
        <taxon>Dikarya</taxon>
        <taxon>Basidiomycota</taxon>
        <taxon>Ustilaginomycotina</taxon>
        <taxon>Exobasidiomycetes</taxon>
        <taxon>Exobasidiales</taxon>
        <taxon>Brachybasidiaceae</taxon>
        <taxon>Meira</taxon>
    </lineage>
</organism>
<dbReference type="GeneID" id="37018607"/>
<dbReference type="AlphaFoldDB" id="A0A316V2Z4"/>
<name>A0A316V2Z4_9BASI</name>
<accession>A0A316V2Z4</accession>
<keyword evidence="4" id="KW-1185">Reference proteome</keyword>
<dbReference type="Proteomes" id="UP000245771">
    <property type="component" value="Unassembled WGS sequence"/>
</dbReference>
<dbReference type="GO" id="GO:0016616">
    <property type="term" value="F:oxidoreductase activity, acting on the CH-OH group of donors, NAD or NADP as acceptor"/>
    <property type="evidence" value="ECO:0007669"/>
    <property type="project" value="TreeGrafter"/>
</dbReference>
<evidence type="ECO:0000313" key="3">
    <source>
        <dbReference type="EMBL" id="PWN31624.1"/>
    </source>
</evidence>
<sequence length="334" mass="37141">MKTLFESLFRSNAWLRIYSIIAITRLINRIGARLVIDGSAPRTIRWSDHLVVITGGSRGMGGRVCELLKEKGARVVVIDKAAKSLHGKEDLFLEADVTKEEELIQARKQVHSELGYPTMLISAAGIARHSVVMDPPHRFPSSFSNAVIDVNLKGSFNFVKVFGQDLLSDYDEEQDQELFPIRNNFGGHILMIGSGAAFAPLPANATYNASKAGIVSLHHTLNYEIQSWHKSDRVRNSVFCPLMIHTDMTKDRMKEQKNQFIFPTLTVDQAAAKIVKVLEQDRSQVFFAPAGAYALSLLMPNLPAWLIRLVANGGGSGSTFSEYLHKQRLPIGEH</sequence>
<dbReference type="RefSeq" id="XP_025351926.1">
    <property type="nucleotide sequence ID" value="XM_025496826.1"/>
</dbReference>
<evidence type="ECO:0000256" key="2">
    <source>
        <dbReference type="ARBA" id="ARBA00023002"/>
    </source>
</evidence>
<dbReference type="STRING" id="1280837.A0A316V2Z4"/>
<proteinExistence type="inferred from homology"/>
<protein>
    <submittedName>
        <fullName evidence="3">NAD(P)-binding protein</fullName>
    </submittedName>
</protein>
<comment type="similarity">
    <text evidence="1">Belongs to the short-chain dehydrogenases/reductases (SDR) family.</text>
</comment>
<dbReference type="OrthoDB" id="10253736at2759"/>
<dbReference type="PRINTS" id="PR00081">
    <property type="entry name" value="GDHRDH"/>
</dbReference>
<dbReference type="Gene3D" id="3.40.50.720">
    <property type="entry name" value="NAD(P)-binding Rossmann-like Domain"/>
    <property type="match status" value="1"/>
</dbReference>
<reference evidence="3 4" key="1">
    <citation type="journal article" date="2018" name="Mol. Biol. Evol.">
        <title>Broad Genomic Sampling Reveals a Smut Pathogenic Ancestry of the Fungal Clade Ustilaginomycotina.</title>
        <authorList>
            <person name="Kijpornyongpan T."/>
            <person name="Mondo S.J."/>
            <person name="Barry K."/>
            <person name="Sandor L."/>
            <person name="Lee J."/>
            <person name="Lipzen A."/>
            <person name="Pangilinan J."/>
            <person name="LaButti K."/>
            <person name="Hainaut M."/>
            <person name="Henrissat B."/>
            <person name="Grigoriev I.V."/>
            <person name="Spatafora J.W."/>
            <person name="Aime M.C."/>
        </authorList>
    </citation>
    <scope>NUCLEOTIDE SEQUENCE [LARGE SCALE GENOMIC DNA]</scope>
    <source>
        <strain evidence="3 4">MCA 3882</strain>
    </source>
</reference>
<dbReference type="InterPro" id="IPR002347">
    <property type="entry name" value="SDR_fam"/>
</dbReference>
<dbReference type="PANTHER" id="PTHR24322">
    <property type="entry name" value="PKSB"/>
    <property type="match status" value="1"/>
</dbReference>
<dbReference type="InParanoid" id="A0A316V2Z4"/>
<keyword evidence="2" id="KW-0560">Oxidoreductase</keyword>
<dbReference type="InterPro" id="IPR036291">
    <property type="entry name" value="NAD(P)-bd_dom_sf"/>
</dbReference>
<evidence type="ECO:0000313" key="4">
    <source>
        <dbReference type="Proteomes" id="UP000245771"/>
    </source>
</evidence>
<gene>
    <name evidence="3" type="ORF">FA14DRAFT_127937</name>
</gene>
<dbReference type="SUPFAM" id="SSF51735">
    <property type="entry name" value="NAD(P)-binding Rossmann-fold domains"/>
    <property type="match status" value="1"/>
</dbReference>
<dbReference type="PANTHER" id="PTHR24322:SF736">
    <property type="entry name" value="RETINOL DEHYDROGENASE 10"/>
    <property type="match status" value="1"/>
</dbReference>